<dbReference type="Gene3D" id="1.20.120.450">
    <property type="entry name" value="dinb family like domain"/>
    <property type="match status" value="1"/>
</dbReference>
<dbReference type="InterPro" id="IPR024775">
    <property type="entry name" value="DinB-like"/>
</dbReference>
<keyword evidence="3" id="KW-1185">Reference proteome</keyword>
<reference evidence="2 3" key="1">
    <citation type="submission" date="2019-04" db="EMBL/GenBank/DDBJ databases">
        <title>Psychroflexus halotolerans sp. nov., isolated from a marine solar saltern.</title>
        <authorList>
            <person name="Feng X."/>
        </authorList>
    </citation>
    <scope>NUCLEOTIDE SEQUENCE [LARGE SCALE GENOMIC DNA]</scope>
    <source>
        <strain evidence="2 3">WDS2C27</strain>
    </source>
</reference>
<dbReference type="EMBL" id="SWMU01000002">
    <property type="protein sequence ID" value="TKS56310.1"/>
    <property type="molecule type" value="Genomic_DNA"/>
</dbReference>
<organism evidence="2 3">
    <name type="scientific">Mesohalobacter halotolerans</name>
    <dbReference type="NCBI Taxonomy" id="1883405"/>
    <lineage>
        <taxon>Bacteria</taxon>
        <taxon>Pseudomonadati</taxon>
        <taxon>Bacteroidota</taxon>
        <taxon>Flavobacteriia</taxon>
        <taxon>Flavobacteriales</taxon>
        <taxon>Flavobacteriaceae</taxon>
        <taxon>Mesohalobacter</taxon>
    </lineage>
</organism>
<dbReference type="Pfam" id="PF12867">
    <property type="entry name" value="DinB_2"/>
    <property type="match status" value="1"/>
</dbReference>
<accession>A0A4U5TQ42</accession>
<name>A0A4U5TQ42_9FLAO</name>
<proteinExistence type="predicted"/>
<dbReference type="RefSeq" id="WP_138931412.1">
    <property type="nucleotide sequence ID" value="NZ_SWMU01000002.1"/>
</dbReference>
<gene>
    <name evidence="2" type="ORF">FCN74_04500</name>
</gene>
<dbReference type="SUPFAM" id="SSF109854">
    <property type="entry name" value="DinB/YfiT-like putative metalloenzymes"/>
    <property type="match status" value="1"/>
</dbReference>
<feature type="domain" description="DinB-like" evidence="1">
    <location>
        <begin position="38"/>
        <end position="164"/>
    </location>
</feature>
<evidence type="ECO:0000313" key="3">
    <source>
        <dbReference type="Proteomes" id="UP000306552"/>
    </source>
</evidence>
<protein>
    <submittedName>
        <fullName evidence="2">DinB family protein</fullName>
    </submittedName>
</protein>
<evidence type="ECO:0000313" key="2">
    <source>
        <dbReference type="EMBL" id="TKS56310.1"/>
    </source>
</evidence>
<dbReference type="InterPro" id="IPR034660">
    <property type="entry name" value="DinB/YfiT-like"/>
</dbReference>
<sequence length="169" mass="20264">MKLQDFNEGYDPYYDLYLNNIETTDEMFSRLNENLNIVYNFFNQLSEDKMSFAYAPNKWTIAQILQHIIDTERIFCYRALKIVRENRAKIESYDHEAYAQNCKPQDKSKLLKDYVSNRKASISLFQTFDRTELKKSVDFGDYKFRVGLIPFIFCGHELHHLNVIRKLYL</sequence>
<dbReference type="OrthoDB" id="9793216at2"/>
<dbReference type="Proteomes" id="UP000306552">
    <property type="component" value="Unassembled WGS sequence"/>
</dbReference>
<evidence type="ECO:0000259" key="1">
    <source>
        <dbReference type="Pfam" id="PF12867"/>
    </source>
</evidence>
<dbReference type="AlphaFoldDB" id="A0A4U5TQ42"/>
<comment type="caution">
    <text evidence="2">The sequence shown here is derived from an EMBL/GenBank/DDBJ whole genome shotgun (WGS) entry which is preliminary data.</text>
</comment>